<dbReference type="Proteomes" id="UP000018291">
    <property type="component" value="Unassembled WGS sequence"/>
</dbReference>
<evidence type="ECO:0000313" key="1">
    <source>
        <dbReference type="EMBL" id="CCM64095.1"/>
    </source>
</evidence>
<accession>R4Z090</accession>
<sequence>MAAAAVAVEAAGAGVAGAVARPTEPSGVVSTDASQRRPPLLGRSPLRVLFRVAQVSLLLWAVVVLAERYDETTLRPPDAATQAPDLVLGQQVVADDFDGADGPLSDSADWEVVAGDWVTADGEAKLIADPELATPSLALTKLPQADRLVVQARVSGGADGVGLVYGYRSPQDFTRVSFNPSFAAAGVERIDGAGAVALNTFGPVDLAGSFDITLEFGRDEVQVWVGNLTLGQVALEEMPTNVGLSSAGGAAVSFDSVKVYRDGG</sequence>
<proteinExistence type="predicted"/>
<reference evidence="1 2" key="1">
    <citation type="journal article" date="2013" name="ISME J.">
        <title>Metabolic model for the filamentous 'Candidatus Microthrix parvicella' based on genomic and metagenomic analyses.</title>
        <authorList>
            <person name="Jon McIlroy S."/>
            <person name="Kristiansen R."/>
            <person name="Albertsen M."/>
            <person name="Michael Karst S."/>
            <person name="Rossetti S."/>
            <person name="Lund Nielsen J."/>
            <person name="Tandoi V."/>
            <person name="James Seviour R."/>
            <person name="Nielsen P.H."/>
        </authorList>
    </citation>
    <scope>NUCLEOTIDE SEQUENCE [LARGE SCALE GENOMIC DNA]</scope>
    <source>
        <strain evidence="1 2">RN1</strain>
    </source>
</reference>
<dbReference type="HOGENOM" id="CLU_1052466_0_0_11"/>
<keyword evidence="2" id="KW-1185">Reference proteome</keyword>
<name>R4Z090_9ACTN</name>
<organism evidence="1 2">
    <name type="scientific">Candidatus Neomicrothrix parvicella RN1</name>
    <dbReference type="NCBI Taxonomy" id="1229780"/>
    <lineage>
        <taxon>Bacteria</taxon>
        <taxon>Bacillati</taxon>
        <taxon>Actinomycetota</taxon>
        <taxon>Acidimicrobiia</taxon>
        <taxon>Acidimicrobiales</taxon>
        <taxon>Microthrixaceae</taxon>
        <taxon>Candidatus Neomicrothrix</taxon>
    </lineage>
</organism>
<dbReference type="EMBL" id="CANL01000027">
    <property type="protein sequence ID" value="CCM64095.1"/>
    <property type="molecule type" value="Genomic_DNA"/>
</dbReference>
<comment type="caution">
    <text evidence="1">The sequence shown here is derived from an EMBL/GenBank/DDBJ whole genome shotgun (WGS) entry which is preliminary data.</text>
</comment>
<protein>
    <submittedName>
        <fullName evidence="1">Uncharacterized protein</fullName>
    </submittedName>
</protein>
<dbReference type="STRING" id="1229780.BN381_330080"/>
<gene>
    <name evidence="1" type="ORF">BN381_330080</name>
</gene>
<dbReference type="AlphaFoldDB" id="R4Z090"/>
<evidence type="ECO:0000313" key="2">
    <source>
        <dbReference type="Proteomes" id="UP000018291"/>
    </source>
</evidence>